<dbReference type="InterPro" id="IPR005825">
    <property type="entry name" value="Ribosomal_uL24_CS"/>
</dbReference>
<keyword evidence="9" id="KW-1185">Reference proteome</keyword>
<dbReference type="InterPro" id="IPR008991">
    <property type="entry name" value="Translation_prot_SH3-like_sf"/>
</dbReference>
<dbReference type="InterPro" id="IPR014722">
    <property type="entry name" value="Rib_uL2_dom2"/>
</dbReference>
<comment type="subunit">
    <text evidence="5">Part of the 50S ribosomal subunit.</text>
</comment>
<dbReference type="InterPro" id="IPR003256">
    <property type="entry name" value="Ribosomal_uL24"/>
</dbReference>
<evidence type="ECO:0000256" key="5">
    <source>
        <dbReference type="HAMAP-Rule" id="MF_01326"/>
    </source>
</evidence>
<keyword evidence="5" id="KW-0699">rRNA-binding</keyword>
<sequence>MDIRKNDTVKVLSGKEKGKTGKVLDVLHGKGRVRVEKLMTVKRAYKKGRNPANPEGGIVEKYGTLNASNVQVVCPKCGKPTRVARVAREDGRRVRACKQCNEKWE</sequence>
<gene>
    <name evidence="5 8" type="primary">rplX</name>
    <name evidence="8" type="ORF">AMPC_06210</name>
</gene>
<dbReference type="NCBIfam" id="TIGR01079">
    <property type="entry name" value="rplX_bact"/>
    <property type="match status" value="1"/>
</dbReference>
<evidence type="ECO:0000313" key="8">
    <source>
        <dbReference type="EMBL" id="BDG07508.1"/>
    </source>
</evidence>
<dbReference type="Gene3D" id="2.30.30.30">
    <property type="match status" value="1"/>
</dbReference>
<dbReference type="SUPFAM" id="SSF50104">
    <property type="entry name" value="Translation proteins SH3-like domain"/>
    <property type="match status" value="1"/>
</dbReference>
<dbReference type="Pfam" id="PF17136">
    <property type="entry name" value="ribosomal_L24"/>
    <property type="match status" value="1"/>
</dbReference>
<keyword evidence="2 5" id="KW-0689">Ribosomal protein</keyword>
<dbReference type="GO" id="GO:0005840">
    <property type="term" value="C:ribosome"/>
    <property type="evidence" value="ECO:0007669"/>
    <property type="project" value="UniProtKB-KW"/>
</dbReference>
<dbReference type="Pfam" id="PF00467">
    <property type="entry name" value="KOW"/>
    <property type="match status" value="1"/>
</dbReference>
<feature type="domain" description="KOW" evidence="7">
    <location>
        <begin position="2"/>
        <end position="29"/>
    </location>
</feature>
<protein>
    <recommendedName>
        <fullName evidence="4 5">Large ribosomal subunit protein uL24</fullName>
    </recommendedName>
</protein>
<name>A0ABM7X6R1_9BACT</name>
<comment type="function">
    <text evidence="5">One of two assembly initiator proteins, it binds directly to the 5'-end of the 23S rRNA, where it nucleates assembly of the 50S subunit.</text>
</comment>
<proteinExistence type="inferred from homology"/>
<accession>A0ABM7X6R1</accession>
<evidence type="ECO:0000256" key="1">
    <source>
        <dbReference type="ARBA" id="ARBA00010618"/>
    </source>
</evidence>
<evidence type="ECO:0000259" key="7">
    <source>
        <dbReference type="SMART" id="SM00739"/>
    </source>
</evidence>
<organism evidence="8 9">
    <name type="scientific">Anaeromyxobacter paludicola</name>
    <dbReference type="NCBI Taxonomy" id="2918171"/>
    <lineage>
        <taxon>Bacteria</taxon>
        <taxon>Pseudomonadati</taxon>
        <taxon>Myxococcota</taxon>
        <taxon>Myxococcia</taxon>
        <taxon>Myxococcales</taxon>
        <taxon>Cystobacterineae</taxon>
        <taxon>Anaeromyxobacteraceae</taxon>
        <taxon>Anaeromyxobacter</taxon>
    </lineage>
</organism>
<evidence type="ECO:0000256" key="4">
    <source>
        <dbReference type="ARBA" id="ARBA00035206"/>
    </source>
</evidence>
<dbReference type="EMBL" id="AP025592">
    <property type="protein sequence ID" value="BDG07508.1"/>
    <property type="molecule type" value="Genomic_DNA"/>
</dbReference>
<dbReference type="RefSeq" id="WP_248344278.1">
    <property type="nucleotide sequence ID" value="NZ_AP025592.1"/>
</dbReference>
<comment type="similarity">
    <text evidence="1 5 6">Belongs to the universal ribosomal protein uL24 family.</text>
</comment>
<dbReference type="SMART" id="SM00739">
    <property type="entry name" value="KOW"/>
    <property type="match status" value="1"/>
</dbReference>
<dbReference type="PROSITE" id="PS01108">
    <property type="entry name" value="RIBOSOMAL_L24"/>
    <property type="match status" value="1"/>
</dbReference>
<dbReference type="InterPro" id="IPR057264">
    <property type="entry name" value="Ribosomal_uL24_C"/>
</dbReference>
<dbReference type="Proteomes" id="UP001162734">
    <property type="component" value="Chromosome"/>
</dbReference>
<reference evidence="9" key="1">
    <citation type="journal article" date="2022" name="Int. J. Syst. Evol. Microbiol.">
        <title>Anaeromyxobacter oryzae sp. nov., Anaeromyxobacter diazotrophicus sp. nov. and Anaeromyxobacter paludicola sp. nov., isolated from paddy soils.</title>
        <authorList>
            <person name="Itoh H."/>
            <person name="Xu Z."/>
            <person name="Mise K."/>
            <person name="Masuda Y."/>
            <person name="Ushijima N."/>
            <person name="Hayakawa C."/>
            <person name="Shiratori Y."/>
            <person name="Senoo K."/>
        </authorList>
    </citation>
    <scope>NUCLEOTIDE SEQUENCE [LARGE SCALE GENOMIC DNA]</scope>
    <source>
        <strain evidence="9">Red630</strain>
    </source>
</reference>
<comment type="function">
    <text evidence="5">One of the proteins that surrounds the polypeptide exit tunnel on the outside of the subunit.</text>
</comment>
<dbReference type="HAMAP" id="MF_01326_B">
    <property type="entry name" value="Ribosomal_uL24_B"/>
    <property type="match status" value="1"/>
</dbReference>
<evidence type="ECO:0000256" key="6">
    <source>
        <dbReference type="RuleBase" id="RU003477"/>
    </source>
</evidence>
<dbReference type="PANTHER" id="PTHR12903">
    <property type="entry name" value="MITOCHONDRIAL RIBOSOMAL PROTEIN L24"/>
    <property type="match status" value="1"/>
</dbReference>
<keyword evidence="5" id="KW-0694">RNA-binding</keyword>
<keyword evidence="3 5" id="KW-0687">Ribonucleoprotein</keyword>
<dbReference type="InterPro" id="IPR041988">
    <property type="entry name" value="Ribosomal_uL24_KOW"/>
</dbReference>
<evidence type="ECO:0000256" key="3">
    <source>
        <dbReference type="ARBA" id="ARBA00023274"/>
    </source>
</evidence>
<evidence type="ECO:0000313" key="9">
    <source>
        <dbReference type="Proteomes" id="UP001162734"/>
    </source>
</evidence>
<dbReference type="CDD" id="cd06089">
    <property type="entry name" value="KOW_RPL26"/>
    <property type="match status" value="1"/>
</dbReference>
<dbReference type="InterPro" id="IPR005824">
    <property type="entry name" value="KOW"/>
</dbReference>
<evidence type="ECO:0000256" key="2">
    <source>
        <dbReference type="ARBA" id="ARBA00022980"/>
    </source>
</evidence>